<dbReference type="Proteomes" id="UP001054945">
    <property type="component" value="Unassembled WGS sequence"/>
</dbReference>
<sequence length="177" mass="20273">MHSYLAIFKAVGHVPVIFKSHLRCKQLQSSSAMFQCSNGGKGREVHYCVKRKLLERITCKKHPLSGRKVFEKQNLFITYRFEALVLILSVGDGIEANPPISSCTYLRKNSGNLEVKKSMEVFIFWSGGHPVRWWGLFKPCTNHRSNFRTDSCRSPSMCHNNGCLPNAIYIAMFHFED</sequence>
<dbReference type="EMBL" id="BPLR01014950">
    <property type="protein sequence ID" value="GIY72479.1"/>
    <property type="molecule type" value="Genomic_DNA"/>
</dbReference>
<comment type="caution">
    <text evidence="1">The sequence shown here is derived from an EMBL/GenBank/DDBJ whole genome shotgun (WGS) entry which is preliminary data.</text>
</comment>
<gene>
    <name evidence="1" type="ORF">CEXT_712371</name>
</gene>
<reference evidence="1 2" key="1">
    <citation type="submission" date="2021-06" db="EMBL/GenBank/DDBJ databases">
        <title>Caerostris extrusa draft genome.</title>
        <authorList>
            <person name="Kono N."/>
            <person name="Arakawa K."/>
        </authorList>
    </citation>
    <scope>NUCLEOTIDE SEQUENCE [LARGE SCALE GENOMIC DNA]</scope>
</reference>
<protein>
    <submittedName>
        <fullName evidence="1">Uncharacterized protein</fullName>
    </submittedName>
</protein>
<accession>A0AAV4VRS7</accession>
<evidence type="ECO:0000313" key="2">
    <source>
        <dbReference type="Proteomes" id="UP001054945"/>
    </source>
</evidence>
<proteinExistence type="predicted"/>
<keyword evidence="2" id="KW-1185">Reference proteome</keyword>
<organism evidence="1 2">
    <name type="scientific">Caerostris extrusa</name>
    <name type="common">Bark spider</name>
    <name type="synonym">Caerostris bankana</name>
    <dbReference type="NCBI Taxonomy" id="172846"/>
    <lineage>
        <taxon>Eukaryota</taxon>
        <taxon>Metazoa</taxon>
        <taxon>Ecdysozoa</taxon>
        <taxon>Arthropoda</taxon>
        <taxon>Chelicerata</taxon>
        <taxon>Arachnida</taxon>
        <taxon>Araneae</taxon>
        <taxon>Araneomorphae</taxon>
        <taxon>Entelegynae</taxon>
        <taxon>Araneoidea</taxon>
        <taxon>Araneidae</taxon>
        <taxon>Caerostris</taxon>
    </lineage>
</organism>
<dbReference type="AlphaFoldDB" id="A0AAV4VRS7"/>
<name>A0AAV4VRS7_CAEEX</name>
<evidence type="ECO:0000313" key="1">
    <source>
        <dbReference type="EMBL" id="GIY72479.1"/>
    </source>
</evidence>